<reference evidence="4" key="1">
    <citation type="journal article" date="2019" name="Int. J. Syst. Evol. Microbiol.">
        <title>The Global Catalogue of Microorganisms (GCM) 10K type strain sequencing project: providing services to taxonomists for standard genome sequencing and annotation.</title>
        <authorList>
            <consortium name="The Broad Institute Genomics Platform"/>
            <consortium name="The Broad Institute Genome Sequencing Center for Infectious Disease"/>
            <person name="Wu L."/>
            <person name="Ma J."/>
        </authorList>
    </citation>
    <scope>NUCLEOTIDE SEQUENCE [LARGE SCALE GENOMIC DNA]</scope>
    <source>
        <strain evidence="4">CECT 8655</strain>
    </source>
</reference>
<dbReference type="Pfam" id="PF04397">
    <property type="entry name" value="LytTR"/>
    <property type="match status" value="1"/>
</dbReference>
<dbReference type="RefSeq" id="WP_377407157.1">
    <property type="nucleotide sequence ID" value="NZ_JBHSCY010000001.1"/>
</dbReference>
<gene>
    <name evidence="3" type="ORF">ACFOWD_00330</name>
</gene>
<feature type="transmembrane region" description="Helical" evidence="1">
    <location>
        <begin position="75"/>
        <end position="97"/>
    </location>
</feature>
<dbReference type="GO" id="GO:0003677">
    <property type="term" value="F:DNA binding"/>
    <property type="evidence" value="ECO:0007669"/>
    <property type="project" value="UniProtKB-KW"/>
</dbReference>
<accession>A0ABV8R4E2</accession>
<feature type="transmembrane region" description="Helical" evidence="1">
    <location>
        <begin position="12"/>
        <end position="30"/>
    </location>
</feature>
<comment type="caution">
    <text evidence="3">The sequence shown here is derived from an EMBL/GenBank/DDBJ whole genome shotgun (WGS) entry which is preliminary data.</text>
</comment>
<feature type="transmembrane region" description="Helical" evidence="1">
    <location>
        <begin position="109"/>
        <end position="131"/>
    </location>
</feature>
<dbReference type="Gene3D" id="2.40.50.1020">
    <property type="entry name" value="LytTr DNA-binding domain"/>
    <property type="match status" value="1"/>
</dbReference>
<evidence type="ECO:0000313" key="3">
    <source>
        <dbReference type="EMBL" id="MFC4267336.1"/>
    </source>
</evidence>
<feature type="transmembrane region" description="Helical" evidence="1">
    <location>
        <begin position="42"/>
        <end position="63"/>
    </location>
</feature>
<dbReference type="SMART" id="SM00850">
    <property type="entry name" value="LytTR"/>
    <property type="match status" value="1"/>
</dbReference>
<sequence>MNTLNTSIKHNTFIGAFISIWCFLFAFFSKPFEHGTMDTQKWIYVSVGYSFITFFTYLIVSYYQNIIYKKLQKWSAFLEISVYILFYSLFILVSYAYYRSSVIQGTYGFIQYLTSIITNIILILTPLLLFIRWYALKLIPTKEDEITIIGDNKLDVLKIKQSDLVCISNEQNYVEIYFLDNYNLKSKLIRSSLKRIKSNYNFLIQIHRSHLINPSHFISWKDSKTIFITQKELPVSKNYKNQLFKI</sequence>
<name>A0ABV8R4E2_9FLAO</name>
<evidence type="ECO:0000313" key="4">
    <source>
        <dbReference type="Proteomes" id="UP001595826"/>
    </source>
</evidence>
<keyword evidence="3" id="KW-0238">DNA-binding</keyword>
<evidence type="ECO:0000256" key="1">
    <source>
        <dbReference type="SAM" id="Phobius"/>
    </source>
</evidence>
<dbReference type="Proteomes" id="UP001595826">
    <property type="component" value="Unassembled WGS sequence"/>
</dbReference>
<organism evidence="3 4">
    <name type="scientific">Polaribacter marinivivus</name>
    <dbReference type="NCBI Taxonomy" id="1524260"/>
    <lineage>
        <taxon>Bacteria</taxon>
        <taxon>Pseudomonadati</taxon>
        <taxon>Bacteroidota</taxon>
        <taxon>Flavobacteriia</taxon>
        <taxon>Flavobacteriales</taxon>
        <taxon>Flavobacteriaceae</taxon>
    </lineage>
</organism>
<evidence type="ECO:0000259" key="2">
    <source>
        <dbReference type="SMART" id="SM00850"/>
    </source>
</evidence>
<keyword evidence="1" id="KW-0812">Transmembrane</keyword>
<feature type="domain" description="HTH LytTR-type" evidence="2">
    <location>
        <begin position="154"/>
        <end position="245"/>
    </location>
</feature>
<proteinExistence type="predicted"/>
<protein>
    <submittedName>
        <fullName evidence="3">LytTR family transcriptional regulator DNA-binding domain-containing protein</fullName>
    </submittedName>
</protein>
<dbReference type="InterPro" id="IPR007492">
    <property type="entry name" value="LytTR_DNA-bd_dom"/>
</dbReference>
<dbReference type="EMBL" id="JBHSCY010000001">
    <property type="protein sequence ID" value="MFC4267336.1"/>
    <property type="molecule type" value="Genomic_DNA"/>
</dbReference>
<keyword evidence="4" id="KW-1185">Reference proteome</keyword>
<keyword evidence="1" id="KW-0472">Membrane</keyword>
<keyword evidence="1" id="KW-1133">Transmembrane helix</keyword>